<organism evidence="2 3">
    <name type="scientific">Sulfobacillus harzensis</name>
    <dbReference type="NCBI Taxonomy" id="2729629"/>
    <lineage>
        <taxon>Bacteria</taxon>
        <taxon>Bacillati</taxon>
        <taxon>Bacillota</taxon>
        <taxon>Clostridia</taxon>
        <taxon>Eubacteriales</taxon>
        <taxon>Clostridiales Family XVII. Incertae Sedis</taxon>
        <taxon>Sulfobacillus</taxon>
    </lineage>
</organism>
<dbReference type="AlphaFoldDB" id="A0A7Y0Q5Z5"/>
<protein>
    <submittedName>
        <fullName evidence="2">Uncharacterized protein</fullName>
    </submittedName>
</protein>
<keyword evidence="1" id="KW-1133">Transmembrane helix</keyword>
<evidence type="ECO:0000313" key="3">
    <source>
        <dbReference type="Proteomes" id="UP000533476"/>
    </source>
</evidence>
<dbReference type="RefSeq" id="WP_169103035.1">
    <property type="nucleotide sequence ID" value="NZ_JABBVZ010000157.1"/>
</dbReference>
<evidence type="ECO:0000256" key="1">
    <source>
        <dbReference type="SAM" id="Phobius"/>
    </source>
</evidence>
<feature type="transmembrane region" description="Helical" evidence="1">
    <location>
        <begin position="7"/>
        <end position="26"/>
    </location>
</feature>
<sequence>MLLKPRWILGGALAAVIVGAGIPLGWHYHAVADQQYAARSALRDVHAVQQYAFGRTYTGAAEGFQCTIVAGARPSDAYAKVSGTFTLTYNRANPPGAILWYFVIGKPGPSWPRVILNSEGENDGPWPAVRVGPNRYYYWVIHWNGLPVELTPHEWRTGLTSATVKLHLANGQDVVIPLKPS</sequence>
<reference evidence="2 3" key="1">
    <citation type="submission" date="2020-04" db="EMBL/GenBank/DDBJ databases">
        <authorList>
            <person name="Zhang R."/>
            <person name="Schippers A."/>
        </authorList>
    </citation>
    <scope>NUCLEOTIDE SEQUENCE [LARGE SCALE GENOMIC DNA]</scope>
    <source>
        <strain evidence="2 3">DSM 109850</strain>
    </source>
</reference>
<keyword evidence="1" id="KW-0472">Membrane</keyword>
<accession>A0A7Y0Q5Z5</accession>
<keyword evidence="3" id="KW-1185">Reference proteome</keyword>
<gene>
    <name evidence="2" type="ORF">HIJ39_21200</name>
</gene>
<evidence type="ECO:0000313" key="2">
    <source>
        <dbReference type="EMBL" id="NMP24829.1"/>
    </source>
</evidence>
<comment type="caution">
    <text evidence="2">The sequence shown here is derived from an EMBL/GenBank/DDBJ whole genome shotgun (WGS) entry which is preliminary data.</text>
</comment>
<dbReference type="Proteomes" id="UP000533476">
    <property type="component" value="Unassembled WGS sequence"/>
</dbReference>
<proteinExistence type="predicted"/>
<name>A0A7Y0Q5Z5_9FIRM</name>
<dbReference type="EMBL" id="JABBVZ010000157">
    <property type="protein sequence ID" value="NMP24829.1"/>
    <property type="molecule type" value="Genomic_DNA"/>
</dbReference>
<keyword evidence="1" id="KW-0812">Transmembrane</keyword>